<name>A0A016SQ35_9BILA</name>
<protein>
    <recommendedName>
        <fullName evidence="3">Reverse transcriptase domain-containing protein</fullName>
    </recommendedName>
</protein>
<evidence type="ECO:0008006" key="3">
    <source>
        <dbReference type="Google" id="ProtNLM"/>
    </source>
</evidence>
<dbReference type="EMBL" id="JARK01001529">
    <property type="protein sequence ID" value="EYB92462.1"/>
    <property type="molecule type" value="Genomic_DNA"/>
</dbReference>
<sequence>MPVSVSEVEMAVKTMKLGRATGSDDVAAELWRWRHWHPAAWLAQLSNRIIFERKIPDEWKRSTTVPIWKKGSPVECCNYRSIRLLPHTMKIFERYVD</sequence>
<accession>A0A016SQ35</accession>
<evidence type="ECO:0000313" key="2">
    <source>
        <dbReference type="Proteomes" id="UP000024635"/>
    </source>
</evidence>
<dbReference type="PANTHER" id="PTHR19446">
    <property type="entry name" value="REVERSE TRANSCRIPTASES"/>
    <property type="match status" value="1"/>
</dbReference>
<gene>
    <name evidence="1" type="primary">Acey_s0193.g1380</name>
    <name evidence="1" type="ORF">Y032_0193g1380</name>
</gene>
<reference evidence="2" key="1">
    <citation type="journal article" date="2015" name="Nat. Genet.">
        <title>The genome and transcriptome of the zoonotic hookworm Ancylostoma ceylanicum identify infection-specific gene families.</title>
        <authorList>
            <person name="Schwarz E.M."/>
            <person name="Hu Y."/>
            <person name="Antoshechkin I."/>
            <person name="Miller M.M."/>
            <person name="Sternberg P.W."/>
            <person name="Aroian R.V."/>
        </authorList>
    </citation>
    <scope>NUCLEOTIDE SEQUENCE</scope>
    <source>
        <strain evidence="2">HY135</strain>
    </source>
</reference>
<evidence type="ECO:0000313" key="1">
    <source>
        <dbReference type="EMBL" id="EYB92462.1"/>
    </source>
</evidence>
<organism evidence="1 2">
    <name type="scientific">Ancylostoma ceylanicum</name>
    <dbReference type="NCBI Taxonomy" id="53326"/>
    <lineage>
        <taxon>Eukaryota</taxon>
        <taxon>Metazoa</taxon>
        <taxon>Ecdysozoa</taxon>
        <taxon>Nematoda</taxon>
        <taxon>Chromadorea</taxon>
        <taxon>Rhabditida</taxon>
        <taxon>Rhabditina</taxon>
        <taxon>Rhabditomorpha</taxon>
        <taxon>Strongyloidea</taxon>
        <taxon>Ancylostomatidae</taxon>
        <taxon>Ancylostomatinae</taxon>
        <taxon>Ancylostoma</taxon>
    </lineage>
</organism>
<keyword evidence="2" id="KW-1185">Reference proteome</keyword>
<proteinExistence type="predicted"/>
<dbReference type="OrthoDB" id="410104at2759"/>
<dbReference type="Proteomes" id="UP000024635">
    <property type="component" value="Unassembled WGS sequence"/>
</dbReference>
<dbReference type="AlphaFoldDB" id="A0A016SQ35"/>
<comment type="caution">
    <text evidence="1">The sequence shown here is derived from an EMBL/GenBank/DDBJ whole genome shotgun (WGS) entry which is preliminary data.</text>
</comment>